<keyword evidence="1" id="KW-0732">Signal</keyword>
<protein>
    <recommendedName>
        <fullName evidence="2">PepSY domain-containing protein</fullName>
    </recommendedName>
</protein>
<dbReference type="AlphaFoldDB" id="A0A8J3GVW4"/>
<feature type="chain" id="PRO_5035295588" description="PepSY domain-containing protein" evidence="1">
    <location>
        <begin position="24"/>
        <end position="89"/>
    </location>
</feature>
<dbReference type="EMBL" id="BNCJ01000002">
    <property type="protein sequence ID" value="GHF42437.1"/>
    <property type="molecule type" value="Genomic_DNA"/>
</dbReference>
<sequence>MHVRFPLGPLAALLVLAALPAAASDKCNVPKESWRPVEELTAELTAKGWTVKTVKSDDGCYEVYGTDDKGKRVEAFIDPASFEIVGYDD</sequence>
<reference evidence="3" key="1">
    <citation type="journal article" date="2014" name="Int. J. Syst. Evol. Microbiol.">
        <title>Complete genome sequence of Corynebacterium casei LMG S-19264T (=DSM 44701T), isolated from a smear-ripened cheese.</title>
        <authorList>
            <consortium name="US DOE Joint Genome Institute (JGI-PGF)"/>
            <person name="Walter F."/>
            <person name="Albersmeier A."/>
            <person name="Kalinowski J."/>
            <person name="Ruckert C."/>
        </authorList>
    </citation>
    <scope>NUCLEOTIDE SEQUENCE</scope>
    <source>
        <strain evidence="3">KCTC 42650</strain>
    </source>
</reference>
<evidence type="ECO:0000259" key="2">
    <source>
        <dbReference type="Pfam" id="PF13670"/>
    </source>
</evidence>
<proteinExistence type="predicted"/>
<evidence type="ECO:0000313" key="4">
    <source>
        <dbReference type="Proteomes" id="UP000626220"/>
    </source>
</evidence>
<reference evidence="3" key="2">
    <citation type="submission" date="2020-09" db="EMBL/GenBank/DDBJ databases">
        <authorList>
            <person name="Sun Q."/>
            <person name="Kim S."/>
        </authorList>
    </citation>
    <scope>NUCLEOTIDE SEQUENCE</scope>
    <source>
        <strain evidence="3">KCTC 42650</strain>
    </source>
</reference>
<dbReference type="InterPro" id="IPR025711">
    <property type="entry name" value="PepSY"/>
</dbReference>
<accession>A0A8J3GVW4</accession>
<organism evidence="3 4">
    <name type="scientific">Seohaeicola zhoushanensis</name>
    <dbReference type="NCBI Taxonomy" id="1569283"/>
    <lineage>
        <taxon>Bacteria</taxon>
        <taxon>Pseudomonadati</taxon>
        <taxon>Pseudomonadota</taxon>
        <taxon>Alphaproteobacteria</taxon>
        <taxon>Rhodobacterales</taxon>
        <taxon>Roseobacteraceae</taxon>
        <taxon>Seohaeicola</taxon>
    </lineage>
</organism>
<name>A0A8J3GVW4_9RHOB</name>
<evidence type="ECO:0000256" key="1">
    <source>
        <dbReference type="SAM" id="SignalP"/>
    </source>
</evidence>
<dbReference type="RefSeq" id="WP_189679191.1">
    <property type="nucleotide sequence ID" value="NZ_BNCJ01000002.1"/>
</dbReference>
<keyword evidence="4" id="KW-1185">Reference proteome</keyword>
<dbReference type="Pfam" id="PF13670">
    <property type="entry name" value="PepSY_2"/>
    <property type="match status" value="1"/>
</dbReference>
<gene>
    <name evidence="3" type="ORF">GCM10017056_12730</name>
</gene>
<comment type="caution">
    <text evidence="3">The sequence shown here is derived from an EMBL/GenBank/DDBJ whole genome shotgun (WGS) entry which is preliminary data.</text>
</comment>
<feature type="domain" description="PepSY" evidence="2">
    <location>
        <begin position="10"/>
        <end position="85"/>
    </location>
</feature>
<feature type="signal peptide" evidence="1">
    <location>
        <begin position="1"/>
        <end position="23"/>
    </location>
</feature>
<evidence type="ECO:0000313" key="3">
    <source>
        <dbReference type="EMBL" id="GHF42437.1"/>
    </source>
</evidence>
<dbReference type="Proteomes" id="UP000626220">
    <property type="component" value="Unassembled WGS sequence"/>
</dbReference>